<dbReference type="SMART" id="SM00530">
    <property type="entry name" value="HTH_XRE"/>
    <property type="match status" value="1"/>
</dbReference>
<dbReference type="Proteomes" id="UP000288361">
    <property type="component" value="Unassembled WGS sequence"/>
</dbReference>
<dbReference type="Pfam" id="PF01381">
    <property type="entry name" value="HTH_3"/>
    <property type="match status" value="1"/>
</dbReference>
<protein>
    <recommendedName>
        <fullName evidence="1">HTH cro/C1-type domain-containing protein</fullName>
    </recommendedName>
</protein>
<dbReference type="EMBL" id="PIQA01000001">
    <property type="protein sequence ID" value="RUO68014.1"/>
    <property type="molecule type" value="Genomic_DNA"/>
</dbReference>
<proteinExistence type="predicted"/>
<dbReference type="PROSITE" id="PS50943">
    <property type="entry name" value="HTH_CROC1"/>
    <property type="match status" value="1"/>
</dbReference>
<dbReference type="GO" id="GO:0003677">
    <property type="term" value="F:DNA binding"/>
    <property type="evidence" value="ECO:0007669"/>
    <property type="project" value="InterPro"/>
</dbReference>
<evidence type="ECO:0000313" key="3">
    <source>
        <dbReference type="Proteomes" id="UP000288361"/>
    </source>
</evidence>
<dbReference type="SUPFAM" id="SSF47413">
    <property type="entry name" value="lambda repressor-like DNA-binding domains"/>
    <property type="match status" value="1"/>
</dbReference>
<reference evidence="2 3" key="1">
    <citation type="journal article" date="2011" name="Front. Microbiol.">
        <title>Genomic signatures of strain selection and enhancement in Bacillus atrophaeus var. globigii, a historical biowarfare simulant.</title>
        <authorList>
            <person name="Gibbons H.S."/>
            <person name="Broomall S.M."/>
            <person name="McNew L.A."/>
            <person name="Daligault H."/>
            <person name="Chapman C."/>
            <person name="Bruce D."/>
            <person name="Karavis M."/>
            <person name="Krepps M."/>
            <person name="McGregor P.A."/>
            <person name="Hong C."/>
            <person name="Park K.H."/>
            <person name="Akmal A."/>
            <person name="Feldman A."/>
            <person name="Lin J.S."/>
            <person name="Chang W.E."/>
            <person name="Higgs B.W."/>
            <person name="Demirev P."/>
            <person name="Lindquist J."/>
            <person name="Liem A."/>
            <person name="Fochler E."/>
            <person name="Read T.D."/>
            <person name="Tapia R."/>
            <person name="Johnson S."/>
            <person name="Bishop-Lilly K.A."/>
            <person name="Detter C."/>
            <person name="Han C."/>
            <person name="Sozhamannan S."/>
            <person name="Rosenzweig C.N."/>
            <person name="Skowronski E.W."/>
        </authorList>
    </citation>
    <scope>NUCLEOTIDE SEQUENCE [LARGE SCALE GENOMIC DNA]</scope>
    <source>
        <strain evidence="2 3">TPS4-2</strain>
    </source>
</reference>
<dbReference type="CDD" id="cd00093">
    <property type="entry name" value="HTH_XRE"/>
    <property type="match status" value="1"/>
</dbReference>
<dbReference type="Gene3D" id="1.10.260.40">
    <property type="entry name" value="lambda repressor-like DNA-binding domains"/>
    <property type="match status" value="1"/>
</dbReference>
<evidence type="ECO:0000259" key="1">
    <source>
        <dbReference type="PROSITE" id="PS50943"/>
    </source>
</evidence>
<evidence type="ECO:0000313" key="2">
    <source>
        <dbReference type="EMBL" id="RUO68014.1"/>
    </source>
</evidence>
<name>A0A432YXF5_9GAMM</name>
<dbReference type="InterPro" id="IPR001387">
    <property type="entry name" value="Cro/C1-type_HTH"/>
</dbReference>
<gene>
    <name evidence="2" type="ORF">CWI73_03920</name>
</gene>
<organism evidence="2 3">
    <name type="scientific">Idiomarina piscisalsi</name>
    <dbReference type="NCBI Taxonomy" id="1096243"/>
    <lineage>
        <taxon>Bacteria</taxon>
        <taxon>Pseudomonadati</taxon>
        <taxon>Pseudomonadota</taxon>
        <taxon>Gammaproteobacteria</taxon>
        <taxon>Alteromonadales</taxon>
        <taxon>Idiomarinaceae</taxon>
        <taxon>Idiomarina</taxon>
    </lineage>
</organism>
<dbReference type="RefSeq" id="WP_126751639.1">
    <property type="nucleotide sequence ID" value="NZ_JBHUMT010000016.1"/>
</dbReference>
<sequence>MSNNKFEINQEKALKNLKRIIKMRIDQWNMTQAQVAEKCYQSPGNLSRILTGDRKITIEIALRCAKSLLVNPIDIDPGLRELLPGVSESFIDTEIKNISGAGVGKAEIEVDEDDLIIQVEESFGRARAYDAIVFKRIQSTQRSPESGVHTSFDIEAGSVIFLDDGMKMVERVAMAGRLDREVVILEGGESYSRKELIDKKAYVDAMIVKSNFIEPNVI</sequence>
<comment type="caution">
    <text evidence="2">The sequence shown here is derived from an EMBL/GenBank/DDBJ whole genome shotgun (WGS) entry which is preliminary data.</text>
</comment>
<dbReference type="InterPro" id="IPR010982">
    <property type="entry name" value="Lambda_DNA-bd_dom_sf"/>
</dbReference>
<feature type="domain" description="HTH cro/C1-type" evidence="1">
    <location>
        <begin position="20"/>
        <end position="75"/>
    </location>
</feature>
<accession>A0A432YXF5</accession>
<dbReference type="AlphaFoldDB" id="A0A432YXF5"/>